<evidence type="ECO:0000313" key="2">
    <source>
        <dbReference type="EMBL" id="UBS93994.1"/>
    </source>
</evidence>
<protein>
    <submittedName>
        <fullName evidence="2">ATP synthase F0 subunit 8</fullName>
    </submittedName>
</protein>
<accession>A0A8K1HZM5</accession>
<keyword evidence="1" id="KW-0472">Membrane</keyword>
<proteinExistence type="predicted"/>
<name>A0A8K1HZM5_9HEMI</name>
<gene>
    <name evidence="2" type="primary">ATP8</name>
</gene>
<keyword evidence="1" id="KW-0812">Transmembrane</keyword>
<sequence>MPQMSPIMWTTIMMITMMMMLIIKVTSYFEKNIN</sequence>
<feature type="transmembrane region" description="Helical" evidence="1">
    <location>
        <begin position="6"/>
        <end position="29"/>
    </location>
</feature>
<keyword evidence="1" id="KW-1133">Transmembrane helix</keyword>
<geneLocation type="mitochondrion" evidence="2"/>
<reference evidence="2" key="1">
    <citation type="journal article" date="2021" name="Mitochondrial DNA Part B Resour">
        <title>The complete mitochondrial genome and phylogenetic analysis of the Hawaiian planthoppers Iolania perkinsi and Oliarus cf filicicola (Hemiptera: Cixiidae).</title>
        <authorList>
            <person name="Chong R.A."/>
            <person name="Steck M."/>
            <person name="Porter M.L."/>
        </authorList>
    </citation>
    <scope>NUCLEOTIDE SEQUENCE</scope>
    <source>
        <tissue evidence="2">Hind limbs</tissue>
    </source>
</reference>
<keyword evidence="2" id="KW-0496">Mitochondrion</keyword>
<dbReference type="EMBL" id="MZ748292">
    <property type="protein sequence ID" value="UBS93994.1"/>
    <property type="molecule type" value="Genomic_DNA"/>
</dbReference>
<organism evidence="2">
    <name type="scientific">Iolania perkinsi</name>
    <dbReference type="NCBI Taxonomy" id="2831208"/>
    <lineage>
        <taxon>Eukaryota</taxon>
        <taxon>Metazoa</taxon>
        <taxon>Ecdysozoa</taxon>
        <taxon>Arthropoda</taxon>
        <taxon>Hexapoda</taxon>
        <taxon>Insecta</taxon>
        <taxon>Pterygota</taxon>
        <taxon>Neoptera</taxon>
        <taxon>Paraneoptera</taxon>
        <taxon>Hemiptera</taxon>
        <taxon>Auchenorrhyncha</taxon>
        <taxon>Fulgoroidea</taxon>
        <taxon>Cixiidae</taxon>
        <taxon>Iolania</taxon>
    </lineage>
</organism>
<dbReference type="AlphaFoldDB" id="A0A8K1HZM5"/>
<evidence type="ECO:0000256" key="1">
    <source>
        <dbReference type="SAM" id="Phobius"/>
    </source>
</evidence>